<comment type="subcellular location">
    <subcellularLocation>
        <location evidence="1">Nucleus</location>
    </subcellularLocation>
</comment>
<protein>
    <recommendedName>
        <fullName evidence="6">DNA endonuclease activator Ctp1 C-terminal domain-containing protein</fullName>
    </recommendedName>
</protein>
<accession>A0AAW0F8R8</accession>
<keyword evidence="3" id="KW-0539">Nucleus</keyword>
<sequence length="323" mass="37605">MEQHATQATIEVKHLRDELNRQLEINRLAREQIKPALELLCEVQRENGRLSAELEHLQVENGRLKEVIDRREGDGIDRQHPINLTDDSETVRSLKEQLACLQQQYDNLFQEKEQASRRYQEHYRKWRNFKKWLANEQSARLSDFVDPLGTPSTARLQKIQRVVHPSSPNSNDDNDEDMLTHEPIPTTLRASPMRNSLPLQDVSLQHNPIPSLLGRSRVLSEPTSPTISQTKHPIKDSYKADCKHPQDDITITYPAKLTAPLWRTPRKKTREESETIQQYMPTISNHQIAEEMPQTPPGYWNIGFPDTQEIELINRQGQQLYHK</sequence>
<dbReference type="EMBL" id="JASBNA010000133">
    <property type="protein sequence ID" value="KAK7676131.1"/>
    <property type="molecule type" value="Genomic_DNA"/>
</dbReference>
<feature type="compositionally biased region" description="Polar residues" evidence="5">
    <location>
        <begin position="221"/>
        <end position="231"/>
    </location>
</feature>
<reference evidence="7 8" key="1">
    <citation type="submission" date="2022-09" db="EMBL/GenBank/DDBJ databases">
        <authorList>
            <person name="Palmer J.M."/>
        </authorList>
    </citation>
    <scope>NUCLEOTIDE SEQUENCE [LARGE SCALE GENOMIC DNA]</scope>
    <source>
        <strain evidence="7 8">DSM 7382</strain>
    </source>
</reference>
<evidence type="ECO:0000256" key="1">
    <source>
        <dbReference type="ARBA" id="ARBA00004123"/>
    </source>
</evidence>
<dbReference type="Proteomes" id="UP001385951">
    <property type="component" value="Unassembled WGS sequence"/>
</dbReference>
<evidence type="ECO:0000259" key="6">
    <source>
        <dbReference type="Pfam" id="PF08573"/>
    </source>
</evidence>
<dbReference type="GO" id="GO:0006281">
    <property type="term" value="P:DNA repair"/>
    <property type="evidence" value="ECO:0007669"/>
    <property type="project" value="InterPro"/>
</dbReference>
<dbReference type="AlphaFoldDB" id="A0AAW0F8R8"/>
<dbReference type="GO" id="GO:0005634">
    <property type="term" value="C:nucleus"/>
    <property type="evidence" value="ECO:0007669"/>
    <property type="project" value="UniProtKB-SubCell"/>
</dbReference>
<feature type="domain" description="DNA endonuclease activator Ctp1 C-terminal" evidence="6">
    <location>
        <begin position="263"/>
        <end position="309"/>
    </location>
</feature>
<name>A0AAW0F8R8_9APHY</name>
<feature type="region of interest" description="Disordered" evidence="5">
    <location>
        <begin position="215"/>
        <end position="234"/>
    </location>
</feature>
<evidence type="ECO:0000256" key="5">
    <source>
        <dbReference type="SAM" id="MobiDB-lite"/>
    </source>
</evidence>
<gene>
    <name evidence="7" type="ORF">QCA50_020916</name>
</gene>
<keyword evidence="2" id="KW-0227">DNA damage</keyword>
<keyword evidence="8" id="KW-1185">Reference proteome</keyword>
<comment type="caution">
    <text evidence="7">The sequence shown here is derived from an EMBL/GenBank/DDBJ whole genome shotgun (WGS) entry which is preliminary data.</text>
</comment>
<evidence type="ECO:0000256" key="4">
    <source>
        <dbReference type="SAM" id="Coils"/>
    </source>
</evidence>
<organism evidence="7 8">
    <name type="scientific">Cerrena zonata</name>
    <dbReference type="NCBI Taxonomy" id="2478898"/>
    <lineage>
        <taxon>Eukaryota</taxon>
        <taxon>Fungi</taxon>
        <taxon>Dikarya</taxon>
        <taxon>Basidiomycota</taxon>
        <taxon>Agaricomycotina</taxon>
        <taxon>Agaricomycetes</taxon>
        <taxon>Polyporales</taxon>
        <taxon>Cerrenaceae</taxon>
        <taxon>Cerrena</taxon>
    </lineage>
</organism>
<evidence type="ECO:0000256" key="3">
    <source>
        <dbReference type="ARBA" id="ARBA00023242"/>
    </source>
</evidence>
<dbReference type="InterPro" id="IPR013882">
    <property type="entry name" value="Ctp1_C"/>
</dbReference>
<evidence type="ECO:0000256" key="2">
    <source>
        <dbReference type="ARBA" id="ARBA00022763"/>
    </source>
</evidence>
<dbReference type="Pfam" id="PF08573">
    <property type="entry name" value="SAE2"/>
    <property type="match status" value="1"/>
</dbReference>
<evidence type="ECO:0000313" key="8">
    <source>
        <dbReference type="Proteomes" id="UP001385951"/>
    </source>
</evidence>
<evidence type="ECO:0000313" key="7">
    <source>
        <dbReference type="EMBL" id="KAK7676131.1"/>
    </source>
</evidence>
<proteinExistence type="predicted"/>
<feature type="coiled-coil region" evidence="4">
    <location>
        <begin position="84"/>
        <end position="125"/>
    </location>
</feature>
<keyword evidence="4" id="KW-0175">Coiled coil</keyword>